<sequence length="69" mass="7972">MEKERRIAQEKADQEARRRDPNNWKTVMCVFKAGTSFSTPASINKSHYGNFNQRFTLGSDSLMLDKDCN</sequence>
<organism evidence="1 2">
    <name type="scientific">Dreissena polymorpha</name>
    <name type="common">Zebra mussel</name>
    <name type="synonym">Mytilus polymorpha</name>
    <dbReference type="NCBI Taxonomy" id="45954"/>
    <lineage>
        <taxon>Eukaryota</taxon>
        <taxon>Metazoa</taxon>
        <taxon>Spiralia</taxon>
        <taxon>Lophotrochozoa</taxon>
        <taxon>Mollusca</taxon>
        <taxon>Bivalvia</taxon>
        <taxon>Autobranchia</taxon>
        <taxon>Heteroconchia</taxon>
        <taxon>Euheterodonta</taxon>
        <taxon>Imparidentia</taxon>
        <taxon>Neoheterodontei</taxon>
        <taxon>Myida</taxon>
        <taxon>Dreissenoidea</taxon>
        <taxon>Dreissenidae</taxon>
        <taxon>Dreissena</taxon>
    </lineage>
</organism>
<name>A0A9D4BR93_DREPO</name>
<reference evidence="1" key="1">
    <citation type="journal article" date="2019" name="bioRxiv">
        <title>The Genome of the Zebra Mussel, Dreissena polymorpha: A Resource for Invasive Species Research.</title>
        <authorList>
            <person name="McCartney M.A."/>
            <person name="Auch B."/>
            <person name="Kono T."/>
            <person name="Mallez S."/>
            <person name="Zhang Y."/>
            <person name="Obille A."/>
            <person name="Becker A."/>
            <person name="Abrahante J.E."/>
            <person name="Garbe J."/>
            <person name="Badalamenti J.P."/>
            <person name="Herman A."/>
            <person name="Mangelson H."/>
            <person name="Liachko I."/>
            <person name="Sullivan S."/>
            <person name="Sone E.D."/>
            <person name="Koren S."/>
            <person name="Silverstein K.A.T."/>
            <person name="Beckman K.B."/>
            <person name="Gohl D.M."/>
        </authorList>
    </citation>
    <scope>NUCLEOTIDE SEQUENCE</scope>
    <source>
        <strain evidence="1">Duluth1</strain>
        <tissue evidence="1">Whole animal</tissue>
    </source>
</reference>
<proteinExistence type="predicted"/>
<dbReference type="EMBL" id="JAIWYP010000015">
    <property type="protein sequence ID" value="KAH3705739.1"/>
    <property type="molecule type" value="Genomic_DNA"/>
</dbReference>
<dbReference type="AlphaFoldDB" id="A0A9D4BR93"/>
<gene>
    <name evidence="1" type="ORF">DPMN_080817</name>
</gene>
<protein>
    <submittedName>
        <fullName evidence="1">Uncharacterized protein</fullName>
    </submittedName>
</protein>
<comment type="caution">
    <text evidence="1">The sequence shown here is derived from an EMBL/GenBank/DDBJ whole genome shotgun (WGS) entry which is preliminary data.</text>
</comment>
<dbReference type="Proteomes" id="UP000828390">
    <property type="component" value="Unassembled WGS sequence"/>
</dbReference>
<keyword evidence="2" id="KW-1185">Reference proteome</keyword>
<evidence type="ECO:0000313" key="1">
    <source>
        <dbReference type="EMBL" id="KAH3705739.1"/>
    </source>
</evidence>
<evidence type="ECO:0000313" key="2">
    <source>
        <dbReference type="Proteomes" id="UP000828390"/>
    </source>
</evidence>
<accession>A0A9D4BR93</accession>
<reference evidence="1" key="2">
    <citation type="submission" date="2020-11" db="EMBL/GenBank/DDBJ databases">
        <authorList>
            <person name="McCartney M.A."/>
            <person name="Auch B."/>
            <person name="Kono T."/>
            <person name="Mallez S."/>
            <person name="Becker A."/>
            <person name="Gohl D.M."/>
            <person name="Silverstein K.A.T."/>
            <person name="Koren S."/>
            <person name="Bechman K.B."/>
            <person name="Herman A."/>
            <person name="Abrahante J.E."/>
            <person name="Garbe J."/>
        </authorList>
    </citation>
    <scope>NUCLEOTIDE SEQUENCE</scope>
    <source>
        <strain evidence="1">Duluth1</strain>
        <tissue evidence="1">Whole animal</tissue>
    </source>
</reference>